<evidence type="ECO:0000313" key="1">
    <source>
        <dbReference type="EMBL" id="CAJ75207.1"/>
    </source>
</evidence>
<proteinExistence type="predicted"/>
<dbReference type="EMBL" id="CT573071">
    <property type="protein sequence ID" value="CAJ75207.1"/>
    <property type="molecule type" value="Genomic_DNA"/>
</dbReference>
<dbReference type="RefSeq" id="WP_169704396.1">
    <property type="nucleotide sequence ID" value="NZ_OCTL01000150.1"/>
</dbReference>
<dbReference type="AlphaFoldDB" id="Q1Q5B7"/>
<reference evidence="1" key="1">
    <citation type="journal article" date="2006" name="Nature">
        <title>Deciphering the evolution and metabolism of an anammox bacterium from a community genome.</title>
        <authorList>
            <person name="Strous M."/>
            <person name="Pelletier E."/>
            <person name="Mangenot S."/>
            <person name="Rattei T."/>
            <person name="Lehner A."/>
            <person name="Taylor M.W."/>
            <person name="Horn M."/>
            <person name="Daims H."/>
            <person name="Bartol-Mavel D."/>
            <person name="Wincker P."/>
            <person name="Barbe V."/>
            <person name="Fonknechten N."/>
            <person name="Vallenet D."/>
            <person name="Segurens B."/>
            <person name="Schenowitz-Truong C."/>
            <person name="Medigue C."/>
            <person name="Collingro A."/>
            <person name="Snel B."/>
            <person name="Dutilh B.E."/>
            <person name="OpDenCamp H.J.M."/>
            <person name="vanDerDrift C."/>
            <person name="Cirpus I."/>
            <person name="vanDePas-Schoonen K.T."/>
            <person name="Harhangi H.R."/>
            <person name="vanNiftrik L."/>
            <person name="Schmid M."/>
            <person name="Keltjens J."/>
            <person name="vanDeVossenberg J."/>
            <person name="Kartal B."/>
            <person name="Meier H."/>
            <person name="Frishman D."/>
            <person name="Huynen M.A."/>
            <person name="Mewes H."/>
            <person name="Weissenbach J."/>
            <person name="Jetten M.S.M."/>
            <person name="Wagner M."/>
            <person name="LePaslier D."/>
        </authorList>
    </citation>
    <scope>NUCLEOTIDE SEQUENCE</scope>
</reference>
<reference evidence="1" key="2">
    <citation type="submission" date="2006-01" db="EMBL/GenBank/DDBJ databases">
        <authorList>
            <person name="Genoscope"/>
        </authorList>
    </citation>
    <scope>NUCLEOTIDE SEQUENCE</scope>
</reference>
<gene>
    <name evidence="1" type="ORF">kuste4445</name>
</gene>
<protein>
    <submittedName>
        <fullName evidence="1">Uncharacterized protein</fullName>
    </submittedName>
</protein>
<sequence length="66" mass="7362">MKKIAYGKAASLLITFIEECDADELAYIFGDTFGYDVLIDDETEQLECTPNGYCGFILEGVEKCHT</sequence>
<accession>Q1Q5B7</accession>
<organism evidence="1">
    <name type="scientific">Kuenenia stuttgartiensis</name>
    <dbReference type="NCBI Taxonomy" id="174633"/>
    <lineage>
        <taxon>Bacteria</taxon>
        <taxon>Pseudomonadati</taxon>
        <taxon>Planctomycetota</taxon>
        <taxon>Candidatus Brocadiia</taxon>
        <taxon>Candidatus Brocadiales</taxon>
        <taxon>Candidatus Brocadiaceae</taxon>
        <taxon>Candidatus Kuenenia</taxon>
    </lineage>
</organism>
<name>Q1Q5B7_KUEST</name>